<gene>
    <name evidence="2" type="ordered locus">Cphy_1171</name>
</gene>
<name>A9KN50_LACP7</name>
<feature type="transmembrane region" description="Helical" evidence="1">
    <location>
        <begin position="12"/>
        <end position="36"/>
    </location>
</feature>
<dbReference type="KEGG" id="cpy:Cphy_1171"/>
<dbReference type="RefSeq" id="WP_012199197.1">
    <property type="nucleotide sequence ID" value="NC_010001.1"/>
</dbReference>
<dbReference type="OrthoDB" id="2060130at2"/>
<evidence type="ECO:0000313" key="3">
    <source>
        <dbReference type="Proteomes" id="UP000000370"/>
    </source>
</evidence>
<keyword evidence="1" id="KW-0812">Transmembrane</keyword>
<dbReference type="eggNOG" id="ENOG503286E">
    <property type="taxonomic scope" value="Bacteria"/>
</dbReference>
<sequence length="120" mass="13791" precursor="true">MKMKKINSIGYGHKIIAIAAAFLIVIPGISYLLSYLLKVDGLLFISKISVAIGLLILLFLFLLLKVEFYQDKKLERYFENNKNTRLLLHNGLYECQACGNREVKQEQERCDICGACFKRK</sequence>
<dbReference type="Proteomes" id="UP000000370">
    <property type="component" value="Chromosome"/>
</dbReference>
<dbReference type="AlphaFoldDB" id="A9KN50"/>
<reference evidence="3" key="1">
    <citation type="submission" date="2007-11" db="EMBL/GenBank/DDBJ databases">
        <title>Complete genome sequence of Clostridium phytofermentans ISDg.</title>
        <authorList>
            <person name="Leschine S.B."/>
            <person name="Warnick T.A."/>
            <person name="Blanchard J.L."/>
            <person name="Schnell D.J."/>
            <person name="Petit E.L."/>
            <person name="LaTouf W.G."/>
            <person name="Copeland A."/>
            <person name="Lucas S."/>
            <person name="Lapidus A."/>
            <person name="Barry K."/>
            <person name="Glavina del Rio T."/>
            <person name="Dalin E."/>
            <person name="Tice H."/>
            <person name="Pitluck S."/>
            <person name="Kiss H."/>
            <person name="Brettin T."/>
            <person name="Bruce D."/>
            <person name="Detter J.C."/>
            <person name="Han C."/>
            <person name="Kuske C."/>
            <person name="Schmutz J."/>
            <person name="Larimer F."/>
            <person name="Land M."/>
            <person name="Hauser L."/>
            <person name="Kyrpides N."/>
            <person name="Kim E.A."/>
            <person name="Richardson P."/>
        </authorList>
    </citation>
    <scope>NUCLEOTIDE SEQUENCE [LARGE SCALE GENOMIC DNA]</scope>
    <source>
        <strain evidence="3">ATCC 700394 / DSM 18823 / ISDg</strain>
    </source>
</reference>
<protein>
    <submittedName>
        <fullName evidence="2">Uncharacterized protein</fullName>
    </submittedName>
</protein>
<keyword evidence="1" id="KW-1133">Transmembrane helix</keyword>
<organism evidence="2 3">
    <name type="scientific">Lachnoclostridium phytofermentans (strain ATCC 700394 / DSM 18823 / ISDg)</name>
    <name type="common">Clostridium phytofermentans</name>
    <dbReference type="NCBI Taxonomy" id="357809"/>
    <lineage>
        <taxon>Bacteria</taxon>
        <taxon>Bacillati</taxon>
        <taxon>Bacillota</taxon>
        <taxon>Clostridia</taxon>
        <taxon>Lachnospirales</taxon>
        <taxon>Lachnospiraceae</taxon>
    </lineage>
</organism>
<proteinExistence type="predicted"/>
<dbReference type="STRING" id="357809.Cphy_1171"/>
<feature type="transmembrane region" description="Helical" evidence="1">
    <location>
        <begin position="42"/>
        <end position="64"/>
    </location>
</feature>
<dbReference type="EMBL" id="CP000885">
    <property type="protein sequence ID" value="ABX41549.1"/>
    <property type="molecule type" value="Genomic_DNA"/>
</dbReference>
<evidence type="ECO:0000313" key="2">
    <source>
        <dbReference type="EMBL" id="ABX41549.1"/>
    </source>
</evidence>
<keyword evidence="3" id="KW-1185">Reference proteome</keyword>
<dbReference type="HOGENOM" id="CLU_2045632_0_0_9"/>
<evidence type="ECO:0000256" key="1">
    <source>
        <dbReference type="SAM" id="Phobius"/>
    </source>
</evidence>
<accession>A9KN50</accession>
<keyword evidence="1" id="KW-0472">Membrane</keyword>